<dbReference type="PANTHER" id="PTHR13420:SF7">
    <property type="entry name" value="UPF0235 PROTEIN C15ORF40"/>
    <property type="match status" value="1"/>
</dbReference>
<keyword evidence="3" id="KW-1185">Reference proteome</keyword>
<dbReference type="InterPro" id="IPR036591">
    <property type="entry name" value="YggU-like_sf"/>
</dbReference>
<dbReference type="SMART" id="SM01152">
    <property type="entry name" value="DUF167"/>
    <property type="match status" value="1"/>
</dbReference>
<dbReference type="EMBL" id="JAQJAC010000004">
    <property type="protein sequence ID" value="KAJ5586352.1"/>
    <property type="molecule type" value="Genomic_DNA"/>
</dbReference>
<dbReference type="Gene3D" id="3.30.1200.10">
    <property type="entry name" value="YggU-like"/>
    <property type="match status" value="1"/>
</dbReference>
<dbReference type="AlphaFoldDB" id="A0AAD6DKG0"/>
<evidence type="ECO:0000313" key="2">
    <source>
        <dbReference type="EMBL" id="KAJ5586352.1"/>
    </source>
</evidence>
<dbReference type="Pfam" id="PF02594">
    <property type="entry name" value="DUF167"/>
    <property type="match status" value="1"/>
</dbReference>
<sequence length="126" mass="13468">MTCPAFLRLITQKSQASLGLYSLQISCHVKPNVAAGHAGVTRVGTDRVDISVSVAPRENAANAAVSEIIAEVLKVPKSNVGVIRGLKAREKVLAITDLNLTQGSEEVFLQEATEKLMKAVKKSRSK</sequence>
<reference evidence="2 3" key="1">
    <citation type="journal article" date="2023" name="IMA Fungus">
        <title>Comparative genomic study of the Penicillium genus elucidates a diverse pangenome and 15 lateral gene transfer events.</title>
        <authorList>
            <person name="Petersen C."/>
            <person name="Sorensen T."/>
            <person name="Nielsen M.R."/>
            <person name="Sondergaard T.E."/>
            <person name="Sorensen J.L."/>
            <person name="Fitzpatrick D.A."/>
            <person name="Frisvad J.C."/>
            <person name="Nielsen K.L."/>
        </authorList>
    </citation>
    <scope>NUCLEOTIDE SEQUENCE [LARGE SCALE GENOMIC DNA]</scope>
    <source>
        <strain evidence="2 3">IBT 29057</strain>
    </source>
</reference>
<name>A0AAD6DKG0_9EURO</name>
<dbReference type="PANTHER" id="PTHR13420">
    <property type="entry name" value="UPF0235 PROTEIN C15ORF40"/>
    <property type="match status" value="1"/>
</dbReference>
<evidence type="ECO:0000313" key="3">
    <source>
        <dbReference type="Proteomes" id="UP001216150"/>
    </source>
</evidence>
<evidence type="ECO:0000256" key="1">
    <source>
        <dbReference type="ARBA" id="ARBA00010364"/>
    </source>
</evidence>
<dbReference type="GO" id="GO:0005737">
    <property type="term" value="C:cytoplasm"/>
    <property type="evidence" value="ECO:0007669"/>
    <property type="project" value="TreeGrafter"/>
</dbReference>
<dbReference type="NCBIfam" id="TIGR00251">
    <property type="entry name" value="DUF167 family protein"/>
    <property type="match status" value="1"/>
</dbReference>
<evidence type="ECO:0008006" key="4">
    <source>
        <dbReference type="Google" id="ProtNLM"/>
    </source>
</evidence>
<comment type="similarity">
    <text evidence="1">Belongs to the UPF0235 family.</text>
</comment>
<dbReference type="InterPro" id="IPR003746">
    <property type="entry name" value="DUF167"/>
</dbReference>
<protein>
    <recommendedName>
        <fullName evidence="4">YggU-like protein</fullName>
    </recommendedName>
</protein>
<proteinExistence type="inferred from homology"/>
<organism evidence="2 3">
    <name type="scientific">Penicillium hetheringtonii</name>
    <dbReference type="NCBI Taxonomy" id="911720"/>
    <lineage>
        <taxon>Eukaryota</taxon>
        <taxon>Fungi</taxon>
        <taxon>Dikarya</taxon>
        <taxon>Ascomycota</taxon>
        <taxon>Pezizomycotina</taxon>
        <taxon>Eurotiomycetes</taxon>
        <taxon>Eurotiomycetidae</taxon>
        <taxon>Eurotiales</taxon>
        <taxon>Aspergillaceae</taxon>
        <taxon>Penicillium</taxon>
    </lineage>
</organism>
<accession>A0AAD6DKG0</accession>
<dbReference type="SUPFAM" id="SSF69786">
    <property type="entry name" value="YggU-like"/>
    <property type="match status" value="1"/>
</dbReference>
<dbReference type="Proteomes" id="UP001216150">
    <property type="component" value="Unassembled WGS sequence"/>
</dbReference>
<gene>
    <name evidence="2" type="ORF">N7450_006139</name>
</gene>
<comment type="caution">
    <text evidence="2">The sequence shown here is derived from an EMBL/GenBank/DDBJ whole genome shotgun (WGS) entry which is preliminary data.</text>
</comment>